<evidence type="ECO:0000313" key="1">
    <source>
        <dbReference type="EMBL" id="GGB76997.1"/>
    </source>
</evidence>
<protein>
    <submittedName>
        <fullName evidence="1">Uncharacterized protein</fullName>
    </submittedName>
</protein>
<sequence length="44" mass="5096">MTVNQIKIMTKKRFASYKLFMSNKVVNKLASIVPKVRTIAKKIK</sequence>
<name>A0ABQ1JW79_9GAMM</name>
<dbReference type="Proteomes" id="UP000617555">
    <property type="component" value="Unassembled WGS sequence"/>
</dbReference>
<comment type="caution">
    <text evidence="1">The sequence shown here is derived from an EMBL/GenBank/DDBJ whole genome shotgun (WGS) entry which is preliminary data.</text>
</comment>
<proteinExistence type="predicted"/>
<reference evidence="2" key="1">
    <citation type="journal article" date="2019" name="Int. J. Syst. Evol. Microbiol.">
        <title>The Global Catalogue of Microorganisms (GCM) 10K type strain sequencing project: providing services to taxonomists for standard genome sequencing and annotation.</title>
        <authorList>
            <consortium name="The Broad Institute Genomics Platform"/>
            <consortium name="The Broad Institute Genome Sequencing Center for Infectious Disease"/>
            <person name="Wu L."/>
            <person name="Ma J."/>
        </authorList>
    </citation>
    <scope>NUCLEOTIDE SEQUENCE [LARGE SCALE GENOMIC DNA]</scope>
    <source>
        <strain evidence="2">CGMCC 1.15339</strain>
    </source>
</reference>
<keyword evidence="2" id="KW-1185">Reference proteome</keyword>
<organism evidence="1 2">
    <name type="scientific">Shewanella inventionis</name>
    <dbReference type="NCBI Taxonomy" id="1738770"/>
    <lineage>
        <taxon>Bacteria</taxon>
        <taxon>Pseudomonadati</taxon>
        <taxon>Pseudomonadota</taxon>
        <taxon>Gammaproteobacteria</taxon>
        <taxon>Alteromonadales</taxon>
        <taxon>Shewanellaceae</taxon>
        <taxon>Shewanella</taxon>
    </lineage>
</organism>
<gene>
    <name evidence="1" type="ORF">GCM10011607_41520</name>
</gene>
<evidence type="ECO:0000313" key="2">
    <source>
        <dbReference type="Proteomes" id="UP000617555"/>
    </source>
</evidence>
<dbReference type="EMBL" id="BMII01000068">
    <property type="protein sequence ID" value="GGB76997.1"/>
    <property type="molecule type" value="Genomic_DNA"/>
</dbReference>
<accession>A0ABQ1JW79</accession>